<keyword evidence="3" id="KW-1185">Reference proteome</keyword>
<dbReference type="RefSeq" id="WP_062544752.1">
    <property type="nucleotide sequence ID" value="NZ_CP012643.1"/>
</dbReference>
<evidence type="ECO:0000259" key="1">
    <source>
        <dbReference type="Pfam" id="PF14498"/>
    </source>
</evidence>
<feature type="domain" description="Glycosyl hydrolase family 95 N-terminal" evidence="1">
    <location>
        <begin position="31"/>
        <end position="161"/>
    </location>
</feature>
<evidence type="ECO:0000313" key="2">
    <source>
        <dbReference type="EMBL" id="ALJ00201.1"/>
    </source>
</evidence>
<dbReference type="STRING" id="512763.DC20_16045"/>
<dbReference type="Pfam" id="PF14498">
    <property type="entry name" value="Glyco_hyd_65N_2"/>
    <property type="match status" value="1"/>
</dbReference>
<accession>A0A0N7HWU2</accession>
<dbReference type="EMBL" id="CP012643">
    <property type="protein sequence ID" value="ALJ00201.1"/>
    <property type="molecule type" value="Genomic_DNA"/>
</dbReference>
<evidence type="ECO:0000313" key="3">
    <source>
        <dbReference type="Proteomes" id="UP000061382"/>
    </source>
</evidence>
<reference evidence="2 3" key="1">
    <citation type="submission" date="2015-08" db="EMBL/GenBank/DDBJ databases">
        <title>Complete genome sequence of Rufibacter tibetensis strain 1351t, a radiation-resistant bacterium from tibet plateau.</title>
        <authorList>
            <person name="Dai J."/>
        </authorList>
    </citation>
    <scope>NUCLEOTIDE SEQUENCE [LARGE SCALE GENOMIC DNA]</scope>
    <source>
        <strain evidence="2 3">1351</strain>
    </source>
</reference>
<dbReference type="PANTHER" id="PTHR31084:SF0">
    <property type="entry name" value="ALPHA-L-FUCOSIDASE 2"/>
    <property type="match status" value="1"/>
</dbReference>
<dbReference type="Gene3D" id="2.70.98.50">
    <property type="entry name" value="putative glycoside hydrolase family protein from bacillus halodurans"/>
    <property type="match status" value="1"/>
</dbReference>
<protein>
    <recommendedName>
        <fullName evidence="1">Glycosyl hydrolase family 95 N-terminal domain-containing protein</fullName>
    </recommendedName>
</protein>
<dbReference type="PANTHER" id="PTHR31084">
    <property type="entry name" value="ALPHA-L-FUCOSIDASE 2"/>
    <property type="match status" value="1"/>
</dbReference>
<dbReference type="KEGG" id="rti:DC20_16045"/>
<name>A0A0N7HWU2_9BACT</name>
<dbReference type="AlphaFoldDB" id="A0A0N7HWU2"/>
<gene>
    <name evidence="2" type="ORF">DC20_16045</name>
</gene>
<dbReference type="PATRIC" id="fig|512763.3.peg.3529"/>
<dbReference type="Proteomes" id="UP000061382">
    <property type="component" value="Chromosome"/>
</dbReference>
<organism evidence="2 3">
    <name type="scientific">Rufibacter tibetensis</name>
    <dbReference type="NCBI Taxonomy" id="512763"/>
    <lineage>
        <taxon>Bacteria</taxon>
        <taxon>Pseudomonadati</taxon>
        <taxon>Bacteroidota</taxon>
        <taxon>Cytophagia</taxon>
        <taxon>Cytophagales</taxon>
        <taxon>Hymenobacteraceae</taxon>
        <taxon>Rufibacter</taxon>
    </lineage>
</organism>
<dbReference type="GO" id="GO:0004560">
    <property type="term" value="F:alpha-L-fucosidase activity"/>
    <property type="evidence" value="ECO:0007669"/>
    <property type="project" value="TreeGrafter"/>
</dbReference>
<dbReference type="InterPro" id="IPR027414">
    <property type="entry name" value="GH95_N_dom"/>
</dbReference>
<proteinExistence type="predicted"/>
<sequence length="248" mass="27995">MMKANFLVLLGLLWSLCIACFPVHTQSGLKLWYNKPVSKWTEALPVGNGMLGVMVFGNPTEELLQLNEATFWSGGPVKSNVNPEAPEFLARAREALMDKEDYLYANALAKKIQCVYSQFYLPLADLRLKQDVGSAPYDRYTRDLSISKSMATVSFWSIATPIRKTFRRISCYTKTHKKQICSMLVPDGKPLHDLKATKAPAPVPTYLLIHGGMVRGYFNSFYEACQHGLGKYGPVDFLVRRREEKAFP</sequence>